<evidence type="ECO:0000313" key="3">
    <source>
        <dbReference type="Proteomes" id="UP001177670"/>
    </source>
</evidence>
<accession>A0AA40GGL9</accession>
<feature type="non-terminal residue" evidence="2">
    <location>
        <position position="1"/>
    </location>
</feature>
<reference evidence="2" key="1">
    <citation type="submission" date="2021-10" db="EMBL/GenBank/DDBJ databases">
        <title>Melipona bicolor Genome sequencing and assembly.</title>
        <authorList>
            <person name="Araujo N.S."/>
            <person name="Arias M.C."/>
        </authorList>
    </citation>
    <scope>NUCLEOTIDE SEQUENCE</scope>
    <source>
        <strain evidence="2">USP_2M_L1-L4_2017</strain>
        <tissue evidence="2">Whole body</tissue>
    </source>
</reference>
<feature type="region of interest" description="Disordered" evidence="1">
    <location>
        <begin position="16"/>
        <end position="45"/>
    </location>
</feature>
<proteinExistence type="predicted"/>
<gene>
    <name evidence="2" type="ORF">K0M31_001577</name>
</gene>
<feature type="compositionally biased region" description="Basic and acidic residues" evidence="1">
    <location>
        <begin position="115"/>
        <end position="134"/>
    </location>
</feature>
<dbReference type="EMBL" id="JAHYIQ010000001">
    <property type="protein sequence ID" value="KAK1137049.1"/>
    <property type="molecule type" value="Genomic_DNA"/>
</dbReference>
<evidence type="ECO:0000256" key="1">
    <source>
        <dbReference type="SAM" id="MobiDB-lite"/>
    </source>
</evidence>
<dbReference type="AlphaFoldDB" id="A0AA40GGL9"/>
<feature type="compositionally biased region" description="Basic and acidic residues" evidence="1">
    <location>
        <begin position="61"/>
        <end position="71"/>
    </location>
</feature>
<dbReference type="Proteomes" id="UP001177670">
    <property type="component" value="Unassembled WGS sequence"/>
</dbReference>
<feature type="compositionally biased region" description="Basic residues" evidence="1">
    <location>
        <begin position="16"/>
        <end position="25"/>
    </location>
</feature>
<sequence>RLLFRTMPNVYVHRNYQRSSKKKKKSENCQLDSSTTFPWKEQSSGKGEKYLFYQLISKCPSRSDENSFHDDDNYETNSNPSKLPLQRPRNFNYEFFSGQWSETRRNLATFLHKGAKSEREPEEKVRKERGERRA</sequence>
<feature type="compositionally biased region" description="Polar residues" evidence="1">
    <location>
        <begin position="28"/>
        <end position="45"/>
    </location>
</feature>
<evidence type="ECO:0000313" key="2">
    <source>
        <dbReference type="EMBL" id="KAK1137049.1"/>
    </source>
</evidence>
<comment type="caution">
    <text evidence="2">The sequence shown here is derived from an EMBL/GenBank/DDBJ whole genome shotgun (WGS) entry which is preliminary data.</text>
</comment>
<feature type="region of interest" description="Disordered" evidence="1">
    <location>
        <begin position="61"/>
        <end position="87"/>
    </location>
</feature>
<feature type="region of interest" description="Disordered" evidence="1">
    <location>
        <begin position="112"/>
        <end position="134"/>
    </location>
</feature>
<organism evidence="2 3">
    <name type="scientific">Melipona bicolor</name>
    <dbReference type="NCBI Taxonomy" id="60889"/>
    <lineage>
        <taxon>Eukaryota</taxon>
        <taxon>Metazoa</taxon>
        <taxon>Ecdysozoa</taxon>
        <taxon>Arthropoda</taxon>
        <taxon>Hexapoda</taxon>
        <taxon>Insecta</taxon>
        <taxon>Pterygota</taxon>
        <taxon>Neoptera</taxon>
        <taxon>Endopterygota</taxon>
        <taxon>Hymenoptera</taxon>
        <taxon>Apocrita</taxon>
        <taxon>Aculeata</taxon>
        <taxon>Apoidea</taxon>
        <taxon>Anthophila</taxon>
        <taxon>Apidae</taxon>
        <taxon>Melipona</taxon>
    </lineage>
</organism>
<name>A0AA40GGL9_9HYME</name>
<protein>
    <submittedName>
        <fullName evidence="2">Uncharacterized protein</fullName>
    </submittedName>
</protein>
<keyword evidence="3" id="KW-1185">Reference proteome</keyword>